<feature type="chain" id="PRO_5043702589" evidence="3">
    <location>
        <begin position="28"/>
        <end position="385"/>
    </location>
</feature>
<keyword evidence="5" id="KW-1185">Reference proteome</keyword>
<feature type="signal peptide" evidence="3">
    <location>
        <begin position="1"/>
        <end position="27"/>
    </location>
</feature>
<dbReference type="OMA" id="CHAKTIG"/>
<evidence type="ECO:0000256" key="3">
    <source>
        <dbReference type="SAM" id="SignalP"/>
    </source>
</evidence>
<evidence type="ECO:0000313" key="5">
    <source>
        <dbReference type="Proteomes" id="UP000077755"/>
    </source>
</evidence>
<dbReference type="PRINTS" id="PR01217">
    <property type="entry name" value="PRICHEXTENSN"/>
</dbReference>
<feature type="compositionally biased region" description="Pro residues" evidence="2">
    <location>
        <begin position="103"/>
        <end position="206"/>
    </location>
</feature>
<dbReference type="GO" id="GO:0005576">
    <property type="term" value="C:extracellular region"/>
    <property type="evidence" value="ECO:0007669"/>
    <property type="project" value="TreeGrafter"/>
</dbReference>
<evidence type="ECO:0000313" key="4">
    <source>
        <dbReference type="EMBL" id="WOG98408.1"/>
    </source>
</evidence>
<dbReference type="EMBL" id="CP093346">
    <property type="protein sequence ID" value="WOG98408.1"/>
    <property type="molecule type" value="Genomic_DNA"/>
</dbReference>
<reference evidence="4" key="1">
    <citation type="journal article" date="2016" name="Nat. Genet.">
        <title>A high-quality carrot genome assembly provides new insights into carotenoid accumulation and asterid genome evolution.</title>
        <authorList>
            <person name="Iorizzo M."/>
            <person name="Ellison S."/>
            <person name="Senalik D."/>
            <person name="Zeng P."/>
            <person name="Satapoomin P."/>
            <person name="Huang J."/>
            <person name="Bowman M."/>
            <person name="Iovene M."/>
            <person name="Sanseverino W."/>
            <person name="Cavagnaro P."/>
            <person name="Yildiz M."/>
            <person name="Macko-Podgorni A."/>
            <person name="Moranska E."/>
            <person name="Grzebelus E."/>
            <person name="Grzebelus D."/>
            <person name="Ashrafi H."/>
            <person name="Zheng Z."/>
            <person name="Cheng S."/>
            <person name="Spooner D."/>
            <person name="Van Deynze A."/>
            <person name="Simon P."/>
        </authorList>
    </citation>
    <scope>NUCLEOTIDE SEQUENCE</scope>
    <source>
        <tissue evidence="4">Leaf</tissue>
    </source>
</reference>
<evidence type="ECO:0000256" key="1">
    <source>
        <dbReference type="ARBA" id="ARBA00022729"/>
    </source>
</evidence>
<dbReference type="PANTHER" id="PTHR31181:SF67">
    <property type="entry name" value="PROLAMIN-LIKE PROTEIN (DUF1278)"/>
    <property type="match status" value="1"/>
</dbReference>
<dbReference type="InterPro" id="IPR008502">
    <property type="entry name" value="Prolamin-like"/>
</dbReference>
<dbReference type="GO" id="GO:0031982">
    <property type="term" value="C:vesicle"/>
    <property type="evidence" value="ECO:0007669"/>
    <property type="project" value="TreeGrafter"/>
</dbReference>
<dbReference type="GO" id="GO:2000008">
    <property type="term" value="P:regulation of protein localization to cell surface"/>
    <property type="evidence" value="ECO:0007669"/>
    <property type="project" value="TreeGrafter"/>
</dbReference>
<dbReference type="PANTHER" id="PTHR31181">
    <property type="entry name" value="EGG CELL-SECRETED PROTEIN 1.4"/>
    <property type="match status" value="1"/>
</dbReference>
<accession>A0A165YWU8</accession>
<dbReference type="Gramene" id="KZM99337">
    <property type="protein sequence ID" value="KZM99337"/>
    <property type="gene ID" value="DCAR_013301"/>
</dbReference>
<protein>
    <submittedName>
        <fullName evidence="4">Uncharacterized protein</fullName>
    </submittedName>
</protein>
<gene>
    <name evidence="4" type="ORF">DCAR_0417750</name>
</gene>
<feature type="compositionally biased region" description="Basic and acidic residues" evidence="2">
    <location>
        <begin position="295"/>
        <end position="306"/>
    </location>
</feature>
<sequence>MLNQSFIIPLATVFTVWLCVFTTFGNASSLHDDNEYTQSALTATNSYPDPGNIRGFPISIGGGGNSNGGDGWLRIWTPFGWIIIRGDGDRQGGGGAGGFIPFFPLPSPPKSNVPPPSPSNPITPNPPSPLEPTPKHPSNPVTPDPPSPFNPVKPDPPSSSNPTPEHPPSPNPLIPTPRHPSNPITPNPFIPTPQPPPSRPPLPPWLAPFFGGGGKHPSPPSPLYPHIPPWLAPYIGHDGRLHMPPPPPLQTPKWLLQYIGSDGRLHLPDQPSRPMPKWLAPYIGKPPHSSLPAHLRTESETSDLKSSKTSSEGTHHYYQCWSRLEKVDKCVNEILTAFSSRKFEVLSSACCSAIQNMDKDCHAKTIGNFHDHFFSASVHKHCSAN</sequence>
<reference evidence="4" key="2">
    <citation type="submission" date="2022-03" db="EMBL/GenBank/DDBJ databases">
        <title>Draft title - Genomic analysis of global carrot germplasm unveils the trajectory of domestication and the origin of high carotenoid orange carrot.</title>
        <authorList>
            <person name="Iorizzo M."/>
            <person name="Ellison S."/>
            <person name="Senalik D."/>
            <person name="Macko-Podgorni A."/>
            <person name="Grzebelus D."/>
            <person name="Bostan H."/>
            <person name="Rolling W."/>
            <person name="Curaba J."/>
            <person name="Simon P."/>
        </authorList>
    </citation>
    <scope>NUCLEOTIDE SEQUENCE</scope>
    <source>
        <tissue evidence="4">Leaf</tissue>
    </source>
</reference>
<keyword evidence="1 3" id="KW-0732">Signal</keyword>
<feature type="region of interest" description="Disordered" evidence="2">
    <location>
        <begin position="88"/>
        <end position="221"/>
    </location>
</feature>
<evidence type="ECO:0000256" key="2">
    <source>
        <dbReference type="SAM" id="MobiDB-lite"/>
    </source>
</evidence>
<dbReference type="GO" id="GO:0009567">
    <property type="term" value="P:double fertilization forming a zygote and endosperm"/>
    <property type="evidence" value="ECO:0007669"/>
    <property type="project" value="TreeGrafter"/>
</dbReference>
<organism evidence="4 5">
    <name type="scientific">Daucus carota subsp. sativus</name>
    <name type="common">Carrot</name>
    <dbReference type="NCBI Taxonomy" id="79200"/>
    <lineage>
        <taxon>Eukaryota</taxon>
        <taxon>Viridiplantae</taxon>
        <taxon>Streptophyta</taxon>
        <taxon>Embryophyta</taxon>
        <taxon>Tracheophyta</taxon>
        <taxon>Spermatophyta</taxon>
        <taxon>Magnoliopsida</taxon>
        <taxon>eudicotyledons</taxon>
        <taxon>Gunneridae</taxon>
        <taxon>Pentapetalae</taxon>
        <taxon>asterids</taxon>
        <taxon>campanulids</taxon>
        <taxon>Apiales</taxon>
        <taxon>Apiaceae</taxon>
        <taxon>Apioideae</taxon>
        <taxon>Scandiceae</taxon>
        <taxon>Daucinae</taxon>
        <taxon>Daucus</taxon>
        <taxon>Daucus sect. Daucus</taxon>
    </lineage>
</organism>
<feature type="region of interest" description="Disordered" evidence="2">
    <location>
        <begin position="289"/>
        <end position="312"/>
    </location>
</feature>
<dbReference type="Proteomes" id="UP000077755">
    <property type="component" value="Chromosome 4"/>
</dbReference>
<proteinExistence type="predicted"/>
<name>A0A165YWU8_DAUCS</name>
<dbReference type="Pfam" id="PF05617">
    <property type="entry name" value="Prolamin_like"/>
    <property type="match status" value="1"/>
</dbReference>
<dbReference type="AlphaFoldDB" id="A0A165YWU8"/>
<dbReference type="GO" id="GO:0080155">
    <property type="term" value="P:regulation of double fertilization forming a zygote and endosperm"/>
    <property type="evidence" value="ECO:0007669"/>
    <property type="project" value="TreeGrafter"/>
</dbReference>